<dbReference type="AlphaFoldDB" id="A0A6G6Y1Y3"/>
<keyword evidence="1" id="KW-0732">Signal</keyword>
<reference evidence="2 3" key="1">
    <citation type="submission" date="2020-02" db="EMBL/GenBank/DDBJ databases">
        <authorList>
            <person name="Zheng R.K."/>
            <person name="Sun C.M."/>
        </authorList>
    </citation>
    <scope>NUCLEOTIDE SEQUENCE [LARGE SCALE GENOMIC DNA]</scope>
    <source>
        <strain evidence="3">zrk23</strain>
    </source>
</reference>
<proteinExistence type="predicted"/>
<dbReference type="KEGG" id="spzr:G5C33_03580"/>
<evidence type="ECO:0000313" key="2">
    <source>
        <dbReference type="EMBL" id="QIG78954.1"/>
    </source>
</evidence>
<sequence>MVLKTMFRASAALALAMLPVQGFAQEAEPVAATAPAAAPTATQDADPALWVLRDADTTIYLFGTVHFLKPGLSWFDEAVREAFDRSDELVLEMVQPDKSEMTAKVVEYAVATSGPSLREKLSDDYRETLETVLDDLGQPKQSFDRVEPWFATMTLAVLPLVIKYGYDPESGAEYVLTETATREGKTISGLETVDQQLGFFDSIPEALQIAYLEALLDNYADLGTSLEKVVRQWAAGNSGNLGALMNENMRETPGIASWLLVKRNQNWANWIDDRMDRPGTVFVAVGAGHLAGDDSVQNFLSREHGLTATRVEY</sequence>
<feature type="chain" id="PRO_5026287163" evidence="1">
    <location>
        <begin position="25"/>
        <end position="313"/>
    </location>
</feature>
<dbReference type="InterPro" id="IPR047111">
    <property type="entry name" value="YbaP-like"/>
</dbReference>
<organism evidence="2 3">
    <name type="scientific">Stakelama tenebrarum</name>
    <dbReference type="NCBI Taxonomy" id="2711215"/>
    <lineage>
        <taxon>Bacteria</taxon>
        <taxon>Pseudomonadati</taxon>
        <taxon>Pseudomonadota</taxon>
        <taxon>Alphaproteobacteria</taxon>
        <taxon>Sphingomonadales</taxon>
        <taxon>Sphingomonadaceae</taxon>
        <taxon>Stakelama</taxon>
    </lineage>
</organism>
<dbReference type="Proteomes" id="UP000501568">
    <property type="component" value="Chromosome"/>
</dbReference>
<dbReference type="InterPro" id="IPR002816">
    <property type="entry name" value="TraB/PrgY/GumN_fam"/>
</dbReference>
<dbReference type="PANTHER" id="PTHR40590">
    <property type="entry name" value="CYTOPLASMIC PROTEIN-RELATED"/>
    <property type="match status" value="1"/>
</dbReference>
<dbReference type="Pfam" id="PF01963">
    <property type="entry name" value="TraB_PrgY_gumN"/>
    <property type="match status" value="1"/>
</dbReference>
<evidence type="ECO:0000256" key="1">
    <source>
        <dbReference type="SAM" id="SignalP"/>
    </source>
</evidence>
<protein>
    <submittedName>
        <fullName evidence="2">TraB/GumN family protein</fullName>
    </submittedName>
</protein>
<accession>A0A6G6Y1Y3</accession>
<dbReference type="RefSeq" id="WP_165325954.1">
    <property type="nucleotide sequence ID" value="NZ_CP049109.1"/>
</dbReference>
<gene>
    <name evidence="2" type="ORF">G5C33_03580</name>
</gene>
<dbReference type="CDD" id="cd14789">
    <property type="entry name" value="Tiki"/>
    <property type="match status" value="1"/>
</dbReference>
<keyword evidence="3" id="KW-1185">Reference proteome</keyword>
<evidence type="ECO:0000313" key="3">
    <source>
        <dbReference type="Proteomes" id="UP000501568"/>
    </source>
</evidence>
<dbReference type="PANTHER" id="PTHR40590:SF1">
    <property type="entry name" value="CYTOPLASMIC PROTEIN"/>
    <property type="match status" value="1"/>
</dbReference>
<name>A0A6G6Y1Y3_9SPHN</name>
<dbReference type="EMBL" id="CP049109">
    <property type="protein sequence ID" value="QIG78954.1"/>
    <property type="molecule type" value="Genomic_DNA"/>
</dbReference>
<feature type="signal peptide" evidence="1">
    <location>
        <begin position="1"/>
        <end position="24"/>
    </location>
</feature>